<protein>
    <submittedName>
        <fullName evidence="1">Sugar phosphatase YidA</fullName>
    </submittedName>
</protein>
<dbReference type="RefSeq" id="WP_183275941.1">
    <property type="nucleotide sequence ID" value="NZ_BLZR01000001.1"/>
</dbReference>
<dbReference type="SUPFAM" id="SSF56784">
    <property type="entry name" value="HAD-like"/>
    <property type="match status" value="1"/>
</dbReference>
<sequence>MSYKLVCIDMDGTLLNSRKKISNYNKEMLKKAHDMGVHIVITTGRIFNNAIHYSNLLGVKSPVIATNGAVIREKDKGIVIYKNALNTETCLRLLDSVGKYGIKMHFYTTDSIFVSSRVQGTALKLYMSYPLPKDLRLTIKYIGKRKEWEKVFKEHADEFVKCIVFSPNKNTLKNFRKELDAMNDVSVTSSGAFNIEILNKDVTKGRAVEVLAAYYGIKREEIMCIGDNENDMPMIEYAGMGVAMGNGIKELKDIADYITDTNDNDGVGKAIEKFIVSKER</sequence>
<dbReference type="InterPro" id="IPR023214">
    <property type="entry name" value="HAD_sf"/>
</dbReference>
<dbReference type="NCBIfam" id="TIGR01484">
    <property type="entry name" value="HAD-SF-IIB"/>
    <property type="match status" value="1"/>
</dbReference>
<dbReference type="EMBL" id="BLZR01000001">
    <property type="protein sequence ID" value="GFP74374.1"/>
    <property type="molecule type" value="Genomic_DNA"/>
</dbReference>
<dbReference type="PROSITE" id="PS01228">
    <property type="entry name" value="COF_1"/>
    <property type="match status" value="1"/>
</dbReference>
<keyword evidence="2" id="KW-1185">Reference proteome</keyword>
<dbReference type="GO" id="GO:0016791">
    <property type="term" value="F:phosphatase activity"/>
    <property type="evidence" value="ECO:0007669"/>
    <property type="project" value="UniProtKB-ARBA"/>
</dbReference>
<accession>A0A6V8SAU4</accession>
<dbReference type="PROSITE" id="PS01229">
    <property type="entry name" value="COF_2"/>
    <property type="match status" value="1"/>
</dbReference>
<dbReference type="Gene3D" id="3.30.1240.10">
    <property type="match status" value="1"/>
</dbReference>
<evidence type="ECO:0000313" key="2">
    <source>
        <dbReference type="Proteomes" id="UP000580568"/>
    </source>
</evidence>
<dbReference type="Proteomes" id="UP000580568">
    <property type="component" value="Unassembled WGS sequence"/>
</dbReference>
<dbReference type="SFLD" id="SFLDG01144">
    <property type="entry name" value="C2.B.4:_PGP_Like"/>
    <property type="match status" value="1"/>
</dbReference>
<dbReference type="SFLD" id="SFLDS00003">
    <property type="entry name" value="Haloacid_Dehalogenase"/>
    <property type="match status" value="1"/>
</dbReference>
<dbReference type="CDD" id="cd07516">
    <property type="entry name" value="HAD_Pase"/>
    <property type="match status" value="1"/>
</dbReference>
<dbReference type="Gene3D" id="3.40.50.1000">
    <property type="entry name" value="HAD superfamily/HAD-like"/>
    <property type="match status" value="1"/>
</dbReference>
<dbReference type="SFLD" id="SFLDG01140">
    <property type="entry name" value="C2.B:_Phosphomannomutase_and_P"/>
    <property type="match status" value="1"/>
</dbReference>
<evidence type="ECO:0000313" key="1">
    <source>
        <dbReference type="EMBL" id="GFP74374.1"/>
    </source>
</evidence>
<gene>
    <name evidence="1" type="ORF">bsdtw1_00424</name>
</gene>
<dbReference type="InterPro" id="IPR006379">
    <property type="entry name" value="HAD-SF_hydro_IIB"/>
</dbReference>
<dbReference type="Pfam" id="PF08282">
    <property type="entry name" value="Hydrolase_3"/>
    <property type="match status" value="1"/>
</dbReference>
<comment type="caution">
    <text evidence="1">The sequence shown here is derived from an EMBL/GenBank/DDBJ whole genome shotgun (WGS) entry which is preliminary data.</text>
</comment>
<dbReference type="NCBIfam" id="TIGR00099">
    <property type="entry name" value="Cof-subfamily"/>
    <property type="match status" value="1"/>
</dbReference>
<name>A0A6V8SAU4_9CLOT</name>
<proteinExistence type="predicted"/>
<reference evidence="1 2" key="1">
    <citation type="submission" date="2020-07" db="EMBL/GenBank/DDBJ databases">
        <title>A new beta-1,3-glucan-decomposing anaerobic bacterium isolated from anoxic soil subjected to biological soil disinfestation.</title>
        <authorList>
            <person name="Ueki A."/>
            <person name="Tonouchi A."/>
        </authorList>
    </citation>
    <scope>NUCLEOTIDE SEQUENCE [LARGE SCALE GENOMIC DNA]</scope>
    <source>
        <strain evidence="1 2">TW1</strain>
    </source>
</reference>
<organism evidence="1 2">
    <name type="scientific">Clostridium fungisolvens</name>
    <dbReference type="NCBI Taxonomy" id="1604897"/>
    <lineage>
        <taxon>Bacteria</taxon>
        <taxon>Bacillati</taxon>
        <taxon>Bacillota</taxon>
        <taxon>Clostridia</taxon>
        <taxon>Eubacteriales</taxon>
        <taxon>Clostridiaceae</taxon>
        <taxon>Clostridium</taxon>
    </lineage>
</organism>
<dbReference type="GO" id="GO:0005829">
    <property type="term" value="C:cytosol"/>
    <property type="evidence" value="ECO:0007669"/>
    <property type="project" value="TreeGrafter"/>
</dbReference>
<dbReference type="GO" id="GO:0000287">
    <property type="term" value="F:magnesium ion binding"/>
    <property type="evidence" value="ECO:0007669"/>
    <property type="project" value="TreeGrafter"/>
</dbReference>
<dbReference type="InterPro" id="IPR036412">
    <property type="entry name" value="HAD-like_sf"/>
</dbReference>
<dbReference type="PANTHER" id="PTHR10000:SF8">
    <property type="entry name" value="HAD SUPERFAMILY HYDROLASE-LIKE, TYPE 3"/>
    <property type="match status" value="1"/>
</dbReference>
<dbReference type="PANTHER" id="PTHR10000">
    <property type="entry name" value="PHOSPHOSERINE PHOSPHATASE"/>
    <property type="match status" value="1"/>
</dbReference>
<dbReference type="AlphaFoldDB" id="A0A6V8SAU4"/>
<dbReference type="InterPro" id="IPR000150">
    <property type="entry name" value="Cof"/>
</dbReference>